<evidence type="ECO:0000313" key="2">
    <source>
        <dbReference type="EMBL" id="VDK19782.1"/>
    </source>
</evidence>
<reference evidence="4" key="1">
    <citation type="submission" date="2017-02" db="UniProtKB">
        <authorList>
            <consortium name="WormBaseParasite"/>
        </authorList>
    </citation>
    <scope>IDENTIFICATION</scope>
</reference>
<dbReference type="Proteomes" id="UP000267096">
    <property type="component" value="Unassembled WGS sequence"/>
</dbReference>
<dbReference type="GO" id="GO:0070012">
    <property type="term" value="F:oligopeptidase activity"/>
    <property type="evidence" value="ECO:0007669"/>
    <property type="project" value="TreeGrafter"/>
</dbReference>
<dbReference type="GO" id="GO:0004252">
    <property type="term" value="F:serine-type endopeptidase activity"/>
    <property type="evidence" value="ECO:0007669"/>
    <property type="project" value="InterPro"/>
</dbReference>
<organism evidence="4">
    <name type="scientific">Anisakis simplex</name>
    <name type="common">Herring worm</name>
    <dbReference type="NCBI Taxonomy" id="6269"/>
    <lineage>
        <taxon>Eukaryota</taxon>
        <taxon>Metazoa</taxon>
        <taxon>Ecdysozoa</taxon>
        <taxon>Nematoda</taxon>
        <taxon>Chromadorea</taxon>
        <taxon>Rhabditida</taxon>
        <taxon>Spirurina</taxon>
        <taxon>Ascaridomorpha</taxon>
        <taxon>Ascaridoidea</taxon>
        <taxon>Anisakidae</taxon>
        <taxon>Anisakis</taxon>
        <taxon>Anisakis simplex complex</taxon>
    </lineage>
</organism>
<dbReference type="SUPFAM" id="SSF50993">
    <property type="entry name" value="Peptidase/esterase 'gauge' domain"/>
    <property type="match status" value="1"/>
</dbReference>
<proteinExistence type="predicted"/>
<dbReference type="EMBL" id="UYRR01002929">
    <property type="protein sequence ID" value="VDK19782.1"/>
    <property type="molecule type" value="Genomic_DNA"/>
</dbReference>
<evidence type="ECO:0000259" key="1">
    <source>
        <dbReference type="Pfam" id="PF02897"/>
    </source>
</evidence>
<protein>
    <submittedName>
        <fullName evidence="4">Peptidase_S9_N domain-containing protein</fullName>
    </submittedName>
</protein>
<gene>
    <name evidence="2" type="ORF">ASIM_LOCUS2253</name>
</gene>
<dbReference type="OrthoDB" id="248387at2759"/>
<sequence>MLKGSESSSIYIDPAKYPLARKDPTIVEDFHGTKVRRQSKTLCIFTIVKNVESEFLLRMEFVDGLKVPDPYRWLEDPDSDETKAYVDKLNAVSEPFIGASPIREKMRKKLIELWDYEKYGCTSKHGQYYYHFYNPGLHNQSLLYQQKTLQDKGVVFLDPNKLSLDGTTSIRVQTFTRDGSILAYGISHKGSDWMTLKVILYNSNFNLN</sequence>
<dbReference type="Gene3D" id="2.130.10.120">
    <property type="entry name" value="Prolyl oligopeptidase, N-terminal domain"/>
    <property type="match status" value="1"/>
</dbReference>
<feature type="domain" description="Peptidase S9A N-terminal" evidence="1">
    <location>
        <begin position="63"/>
        <end position="199"/>
    </location>
</feature>
<dbReference type="PANTHER" id="PTHR42881:SF2">
    <property type="entry name" value="PROLYL ENDOPEPTIDASE"/>
    <property type="match status" value="1"/>
</dbReference>
<dbReference type="Pfam" id="PF02897">
    <property type="entry name" value="Peptidase_S9_N"/>
    <property type="match status" value="1"/>
</dbReference>
<name>A0A0M3J4B8_ANISI</name>
<dbReference type="WBParaSite" id="ASIM_0000238601-mRNA-1">
    <property type="protein sequence ID" value="ASIM_0000238601-mRNA-1"/>
    <property type="gene ID" value="ASIM_0000238601"/>
</dbReference>
<dbReference type="PANTHER" id="PTHR42881">
    <property type="entry name" value="PROLYL ENDOPEPTIDASE"/>
    <property type="match status" value="1"/>
</dbReference>
<keyword evidence="3" id="KW-1185">Reference proteome</keyword>
<dbReference type="GO" id="GO:0005829">
    <property type="term" value="C:cytosol"/>
    <property type="evidence" value="ECO:0007669"/>
    <property type="project" value="TreeGrafter"/>
</dbReference>
<evidence type="ECO:0000313" key="3">
    <source>
        <dbReference type="Proteomes" id="UP000267096"/>
    </source>
</evidence>
<reference evidence="2 3" key="2">
    <citation type="submission" date="2018-11" db="EMBL/GenBank/DDBJ databases">
        <authorList>
            <consortium name="Pathogen Informatics"/>
        </authorList>
    </citation>
    <scope>NUCLEOTIDE SEQUENCE [LARGE SCALE GENOMIC DNA]</scope>
</reference>
<evidence type="ECO:0000313" key="4">
    <source>
        <dbReference type="WBParaSite" id="ASIM_0000238601-mRNA-1"/>
    </source>
</evidence>
<dbReference type="InterPro" id="IPR023302">
    <property type="entry name" value="Pept_S9A_N"/>
</dbReference>
<dbReference type="AlphaFoldDB" id="A0A0M3J4B8"/>
<accession>A0A0M3J4B8</accession>
<dbReference type="InterPro" id="IPR051167">
    <property type="entry name" value="Prolyl_oligopep/macrocyclase"/>
</dbReference>